<feature type="compositionally biased region" description="Acidic residues" evidence="1">
    <location>
        <begin position="175"/>
        <end position="191"/>
    </location>
</feature>
<dbReference type="PANTHER" id="PTHR15932:SF2">
    <property type="entry name" value="BRCA1-A COMPLEX SUBUNIT RAP80"/>
    <property type="match status" value="1"/>
</dbReference>
<keyword evidence="3" id="KW-1185">Reference proteome</keyword>
<dbReference type="OrthoDB" id="10638537at2759"/>
<dbReference type="InterPro" id="IPR038868">
    <property type="entry name" value="RAP80"/>
</dbReference>
<accession>A0A2G8L0D4</accession>
<feature type="region of interest" description="Disordered" evidence="1">
    <location>
        <begin position="1"/>
        <end position="28"/>
    </location>
</feature>
<comment type="caution">
    <text evidence="2">The sequence shown here is derived from an EMBL/GenBank/DDBJ whole genome shotgun (WGS) entry which is preliminary data.</text>
</comment>
<dbReference type="GO" id="GO:0070531">
    <property type="term" value="C:BRCA1-A complex"/>
    <property type="evidence" value="ECO:0007669"/>
    <property type="project" value="InterPro"/>
</dbReference>
<feature type="compositionally biased region" description="Polar residues" evidence="1">
    <location>
        <begin position="1"/>
        <end position="18"/>
    </location>
</feature>
<dbReference type="PANTHER" id="PTHR15932">
    <property type="entry name" value="UBIQUITIN INTERACTION MOTIF-CONTAINING PROTEIN 1"/>
    <property type="match status" value="1"/>
</dbReference>
<feature type="compositionally biased region" description="Basic and acidic residues" evidence="1">
    <location>
        <begin position="19"/>
        <end position="28"/>
    </location>
</feature>
<feature type="compositionally biased region" description="Basic and acidic residues" evidence="1">
    <location>
        <begin position="248"/>
        <end position="263"/>
    </location>
</feature>
<dbReference type="AlphaFoldDB" id="A0A2G8L0D4"/>
<evidence type="ECO:0000256" key="1">
    <source>
        <dbReference type="SAM" id="MobiDB-lite"/>
    </source>
</evidence>
<organism evidence="2 3">
    <name type="scientific">Stichopus japonicus</name>
    <name type="common">Sea cucumber</name>
    <dbReference type="NCBI Taxonomy" id="307972"/>
    <lineage>
        <taxon>Eukaryota</taxon>
        <taxon>Metazoa</taxon>
        <taxon>Echinodermata</taxon>
        <taxon>Eleutherozoa</taxon>
        <taxon>Echinozoa</taxon>
        <taxon>Holothuroidea</taxon>
        <taxon>Aspidochirotacea</taxon>
        <taxon>Aspidochirotida</taxon>
        <taxon>Stichopodidae</taxon>
        <taxon>Apostichopus</taxon>
    </lineage>
</organism>
<feature type="compositionally biased region" description="Basic residues" evidence="1">
    <location>
        <begin position="234"/>
        <end position="247"/>
    </location>
</feature>
<dbReference type="Proteomes" id="UP000230750">
    <property type="component" value="Unassembled WGS sequence"/>
</dbReference>
<evidence type="ECO:0000313" key="2">
    <source>
        <dbReference type="EMBL" id="PIK53724.1"/>
    </source>
</evidence>
<feature type="region of interest" description="Disordered" evidence="1">
    <location>
        <begin position="114"/>
        <end position="144"/>
    </location>
</feature>
<feature type="region of interest" description="Disordered" evidence="1">
    <location>
        <begin position="228"/>
        <end position="263"/>
    </location>
</feature>
<feature type="region of interest" description="Disordered" evidence="1">
    <location>
        <begin position="173"/>
        <end position="210"/>
    </location>
</feature>
<gene>
    <name evidence="2" type="ORF">BSL78_09393</name>
</gene>
<protein>
    <submittedName>
        <fullName evidence="2">Uncharacterized protein</fullName>
    </submittedName>
</protein>
<dbReference type="GO" id="GO:0070530">
    <property type="term" value="F:K63-linked polyubiquitin modification-dependent protein binding"/>
    <property type="evidence" value="ECO:0007669"/>
    <property type="project" value="InterPro"/>
</dbReference>
<dbReference type="GO" id="GO:0042393">
    <property type="term" value="F:histone binding"/>
    <property type="evidence" value="ECO:0007669"/>
    <property type="project" value="TreeGrafter"/>
</dbReference>
<dbReference type="GO" id="GO:0045739">
    <property type="term" value="P:positive regulation of DNA repair"/>
    <property type="evidence" value="ECO:0007669"/>
    <property type="project" value="TreeGrafter"/>
</dbReference>
<dbReference type="GO" id="GO:0006302">
    <property type="term" value="P:double-strand break repair"/>
    <property type="evidence" value="ECO:0007669"/>
    <property type="project" value="InterPro"/>
</dbReference>
<feature type="region of interest" description="Disordered" evidence="1">
    <location>
        <begin position="53"/>
        <end position="73"/>
    </location>
</feature>
<evidence type="ECO:0000313" key="3">
    <source>
        <dbReference type="Proteomes" id="UP000230750"/>
    </source>
</evidence>
<reference evidence="2 3" key="1">
    <citation type="journal article" date="2017" name="PLoS Biol.">
        <title>The sea cucumber genome provides insights into morphological evolution and visceral regeneration.</title>
        <authorList>
            <person name="Zhang X."/>
            <person name="Sun L."/>
            <person name="Yuan J."/>
            <person name="Sun Y."/>
            <person name="Gao Y."/>
            <person name="Zhang L."/>
            <person name="Li S."/>
            <person name="Dai H."/>
            <person name="Hamel J.F."/>
            <person name="Liu C."/>
            <person name="Yu Y."/>
            <person name="Liu S."/>
            <person name="Lin W."/>
            <person name="Guo K."/>
            <person name="Jin S."/>
            <person name="Xu P."/>
            <person name="Storey K.B."/>
            <person name="Huan P."/>
            <person name="Zhang T."/>
            <person name="Zhou Y."/>
            <person name="Zhang J."/>
            <person name="Lin C."/>
            <person name="Li X."/>
            <person name="Xing L."/>
            <person name="Huo D."/>
            <person name="Sun M."/>
            <person name="Wang L."/>
            <person name="Mercier A."/>
            <person name="Li F."/>
            <person name="Yang H."/>
            <person name="Xiang J."/>
        </authorList>
    </citation>
    <scope>NUCLEOTIDE SEQUENCE [LARGE SCALE GENOMIC DNA]</scope>
    <source>
        <strain evidence="2">Shaxun</strain>
        <tissue evidence="2">Muscle</tissue>
    </source>
</reference>
<sequence>MLSLRTSLTDRCLPSTTSHENDRTENDQRLDHLDATILQMVENKEINLVASKKPQPKMSRSLRGGDLEEDGGYTLIPRKRRGIKEAREEERMEKCFLCQKLIQKDEYLSHVKQHELKQAGRKRTASSEEPSEEDRALPGKMGTSRMEERTYAGNQCVNGSGDTQLREIYGTTSNLEEDEDEEGSSDQEDSLDWTRPGIPAQESDSPIKSYQSIRESRSIIDFKNQFKEASGVKSRVKTSRGRGRGRGRGGENTKRVGEEEEDGAKRRLICDIL</sequence>
<dbReference type="EMBL" id="MRZV01000275">
    <property type="protein sequence ID" value="PIK53724.1"/>
    <property type="molecule type" value="Genomic_DNA"/>
</dbReference>
<name>A0A2G8L0D4_STIJA</name>
<proteinExistence type="predicted"/>